<gene>
    <name evidence="1" type="ORF">AMECASPLE_033639</name>
</gene>
<accession>A0ABV0ZHK1</accession>
<evidence type="ECO:0000313" key="1">
    <source>
        <dbReference type="EMBL" id="MEQ2305060.1"/>
    </source>
</evidence>
<organism evidence="1 2">
    <name type="scientific">Ameca splendens</name>
    <dbReference type="NCBI Taxonomy" id="208324"/>
    <lineage>
        <taxon>Eukaryota</taxon>
        <taxon>Metazoa</taxon>
        <taxon>Chordata</taxon>
        <taxon>Craniata</taxon>
        <taxon>Vertebrata</taxon>
        <taxon>Euteleostomi</taxon>
        <taxon>Actinopterygii</taxon>
        <taxon>Neopterygii</taxon>
        <taxon>Teleostei</taxon>
        <taxon>Neoteleostei</taxon>
        <taxon>Acanthomorphata</taxon>
        <taxon>Ovalentaria</taxon>
        <taxon>Atherinomorphae</taxon>
        <taxon>Cyprinodontiformes</taxon>
        <taxon>Goodeidae</taxon>
        <taxon>Ameca</taxon>
    </lineage>
</organism>
<protein>
    <submittedName>
        <fullName evidence="1">Uncharacterized protein</fullName>
    </submittedName>
</protein>
<keyword evidence="2" id="KW-1185">Reference proteome</keyword>
<name>A0ABV0ZHK1_9TELE</name>
<sequence>MFWEKTCQGKGETVFIPWWRKKHYQPRHTEGQTLCIINNLLEKRTLLHYGIVEYSSGCVQIDSAGCASCVLAQMKRFDPKKKNEVYTFCMFSLNTNTHLKLWYLVYGL</sequence>
<reference evidence="1 2" key="1">
    <citation type="submission" date="2021-06" db="EMBL/GenBank/DDBJ databases">
        <authorList>
            <person name="Palmer J.M."/>
        </authorList>
    </citation>
    <scope>NUCLEOTIDE SEQUENCE [LARGE SCALE GENOMIC DNA]</scope>
    <source>
        <strain evidence="1 2">AS_MEX2019</strain>
        <tissue evidence="1">Muscle</tissue>
    </source>
</reference>
<comment type="caution">
    <text evidence="1">The sequence shown here is derived from an EMBL/GenBank/DDBJ whole genome shotgun (WGS) entry which is preliminary data.</text>
</comment>
<dbReference type="Proteomes" id="UP001469553">
    <property type="component" value="Unassembled WGS sequence"/>
</dbReference>
<dbReference type="EMBL" id="JAHRIP010061038">
    <property type="protein sequence ID" value="MEQ2305060.1"/>
    <property type="molecule type" value="Genomic_DNA"/>
</dbReference>
<proteinExistence type="predicted"/>
<evidence type="ECO:0000313" key="2">
    <source>
        <dbReference type="Proteomes" id="UP001469553"/>
    </source>
</evidence>